<dbReference type="AlphaFoldDB" id="A0A401H1Z6"/>
<dbReference type="Gene3D" id="3.30.559.10">
    <property type="entry name" value="Chloramphenicol acetyltransferase-like domain"/>
    <property type="match status" value="1"/>
</dbReference>
<evidence type="ECO:0000256" key="4">
    <source>
        <dbReference type="PIRSR" id="PIRSR600542-1"/>
    </source>
</evidence>
<keyword evidence="3" id="KW-0012">Acyltransferase</keyword>
<dbReference type="InterPro" id="IPR042231">
    <property type="entry name" value="Cho/carn_acyl_trans_2"/>
</dbReference>
<dbReference type="Proteomes" id="UP000287166">
    <property type="component" value="Unassembled WGS sequence"/>
</dbReference>
<gene>
    <name evidence="7" type="ORF">SCP_1301950</name>
</gene>
<evidence type="ECO:0000256" key="2">
    <source>
        <dbReference type="ARBA" id="ARBA00022679"/>
    </source>
</evidence>
<evidence type="ECO:0000313" key="7">
    <source>
        <dbReference type="EMBL" id="GBE88380.1"/>
    </source>
</evidence>
<reference evidence="7 8" key="1">
    <citation type="journal article" date="2018" name="Sci. Rep.">
        <title>Genome sequence of the cauliflower mushroom Sparassis crispa (Hanabiratake) and its association with beneficial usage.</title>
        <authorList>
            <person name="Kiyama R."/>
            <person name="Furutani Y."/>
            <person name="Kawaguchi K."/>
            <person name="Nakanishi T."/>
        </authorList>
    </citation>
    <scope>NUCLEOTIDE SEQUENCE [LARGE SCALE GENOMIC DNA]</scope>
</reference>
<dbReference type="RefSeq" id="XP_027619293.1">
    <property type="nucleotide sequence ID" value="XM_027763492.1"/>
</dbReference>
<organism evidence="7 8">
    <name type="scientific">Sparassis crispa</name>
    <dbReference type="NCBI Taxonomy" id="139825"/>
    <lineage>
        <taxon>Eukaryota</taxon>
        <taxon>Fungi</taxon>
        <taxon>Dikarya</taxon>
        <taxon>Basidiomycota</taxon>
        <taxon>Agaricomycotina</taxon>
        <taxon>Agaricomycetes</taxon>
        <taxon>Polyporales</taxon>
        <taxon>Sparassidaceae</taxon>
        <taxon>Sparassis</taxon>
    </lineage>
</organism>
<dbReference type="EMBL" id="BFAD01000013">
    <property type="protein sequence ID" value="GBE88380.1"/>
    <property type="molecule type" value="Genomic_DNA"/>
</dbReference>
<dbReference type="Pfam" id="PF00755">
    <property type="entry name" value="Carn_acyltransf"/>
    <property type="match status" value="1"/>
</dbReference>
<dbReference type="Gene3D" id="3.30.559.70">
    <property type="entry name" value="Choline/Carnitine o-acyltransferase, domain 2"/>
    <property type="match status" value="1"/>
</dbReference>
<comment type="similarity">
    <text evidence="1">Belongs to the carnitine/choline acetyltransferase family.</text>
</comment>
<feature type="active site" description="Proton acceptor" evidence="4">
    <location>
        <position position="374"/>
    </location>
</feature>
<dbReference type="PANTHER" id="PTHR22589">
    <property type="entry name" value="CARNITINE O-ACYLTRANSFERASE"/>
    <property type="match status" value="1"/>
</dbReference>
<feature type="compositionally biased region" description="Polar residues" evidence="5">
    <location>
        <begin position="1"/>
        <end position="19"/>
    </location>
</feature>
<protein>
    <recommendedName>
        <fullName evidence="6">Choline/carnitine acyltransferase domain-containing protein</fullName>
    </recommendedName>
</protein>
<feature type="region of interest" description="Disordered" evidence="5">
    <location>
        <begin position="1"/>
        <end position="27"/>
    </location>
</feature>
<dbReference type="InterPro" id="IPR023213">
    <property type="entry name" value="CAT-like_dom_sf"/>
</dbReference>
<evidence type="ECO:0000256" key="3">
    <source>
        <dbReference type="ARBA" id="ARBA00023315"/>
    </source>
</evidence>
<dbReference type="PANTHER" id="PTHR22589:SF107">
    <property type="entry name" value="CHOLINE_CARNITINE ACYLTRANSFERASE DOMAIN-CONTAINING PROTEIN"/>
    <property type="match status" value="1"/>
</dbReference>
<dbReference type="InterPro" id="IPR039551">
    <property type="entry name" value="Cho/carn_acyl_trans"/>
</dbReference>
<keyword evidence="2" id="KW-0808">Transferase</keyword>
<keyword evidence="8" id="KW-1185">Reference proteome</keyword>
<dbReference type="PROSITE" id="PS00439">
    <property type="entry name" value="ACYLTRANSF_C_1"/>
    <property type="match status" value="1"/>
</dbReference>
<evidence type="ECO:0000313" key="8">
    <source>
        <dbReference type="Proteomes" id="UP000287166"/>
    </source>
</evidence>
<feature type="domain" description="Choline/carnitine acyltransferase" evidence="6">
    <location>
        <begin position="25"/>
        <end position="610"/>
    </location>
</feature>
<dbReference type="InterPro" id="IPR000542">
    <property type="entry name" value="Carn_acyl_trans"/>
</dbReference>
<dbReference type="SUPFAM" id="SSF52777">
    <property type="entry name" value="CoA-dependent acyltransferases"/>
    <property type="match status" value="2"/>
</dbReference>
<name>A0A401H1Z6_9APHY</name>
<dbReference type="InParanoid" id="A0A401H1Z6"/>
<dbReference type="STRING" id="139825.A0A401H1Z6"/>
<comment type="caution">
    <text evidence="7">The sequence shown here is derived from an EMBL/GenBank/DDBJ whole genome shotgun (WGS) entry which is preliminary data.</text>
</comment>
<evidence type="ECO:0000256" key="1">
    <source>
        <dbReference type="ARBA" id="ARBA00005232"/>
    </source>
</evidence>
<accession>A0A401H1Z6</accession>
<evidence type="ECO:0000259" key="6">
    <source>
        <dbReference type="Pfam" id="PF00755"/>
    </source>
</evidence>
<proteinExistence type="inferred from homology"/>
<dbReference type="OrthoDB" id="240216at2759"/>
<dbReference type="GeneID" id="38785297"/>
<sequence length="627" mass="70822">MATSSGTRTARPRSSTGSKPTLPRLPVPDLHQTLEKYVRSLEPFLLEDASSGGSSYDSAHSLRLKWAEDFESSLGKICQERLLLLDRVSPHNWLDDNFWLKKAYHEWRAPLLVNSNWWLAFHNDPTIPEDVILGLCDATKTGTTHWQVRRAAWLVYRVLDFKIRLERQELHPNTTRAGIWLQETTAKIWNRCRLPQPQCDTFTSLPKTSIPEARTLLVALHDWFYVLEVLDESFQPIRPGEIESKLRAIVADVEDRLARGERAVPVGVLSADDRDIWAENLCHLLALSPINHDVFRAISQSIFALSLDPYTYVLPSSPNRPNLLPATCTASEVTAHLHNVRSAHTEHPAHNRWFDKPFTLIVESNTRAGAMGEHSPCDALVPSIVAEYAVVQALDERAFASEDANATANGWERLDWIVDERIQRECVAAEERAREIVDDSDDGFLWYGRYGADWIKNVARLAPDAYVQMALQLAWFRSRGSFTATYETALTRLFQNGRTETIRTLTTDSRAFVLAMVDPEASSDTRHRLLSRAVQTHTNLTRLAATGRGIDRHLLGLQQMLLDGESHALLEDDLFVRSQTWKLSTSGLSTGHQFRGTGFGAPYNDGYGINCKLGPCDSDLRDDWVFS</sequence>
<evidence type="ECO:0000256" key="5">
    <source>
        <dbReference type="SAM" id="MobiDB-lite"/>
    </source>
</evidence>
<dbReference type="GO" id="GO:0016746">
    <property type="term" value="F:acyltransferase activity"/>
    <property type="evidence" value="ECO:0007669"/>
    <property type="project" value="UniProtKB-KW"/>
</dbReference>